<keyword evidence="3" id="KW-0804">Transcription</keyword>
<evidence type="ECO:0000259" key="4">
    <source>
        <dbReference type="PROSITE" id="PS50932"/>
    </source>
</evidence>
<organism evidence="5 6">
    <name type="scientific">Ornithinimicrobium pratense</name>
    <dbReference type="NCBI Taxonomy" id="2593973"/>
    <lineage>
        <taxon>Bacteria</taxon>
        <taxon>Bacillati</taxon>
        <taxon>Actinomycetota</taxon>
        <taxon>Actinomycetes</taxon>
        <taxon>Micrococcales</taxon>
        <taxon>Ornithinimicrobiaceae</taxon>
        <taxon>Ornithinimicrobium</taxon>
    </lineage>
</organism>
<evidence type="ECO:0000256" key="2">
    <source>
        <dbReference type="ARBA" id="ARBA00023125"/>
    </source>
</evidence>
<proteinExistence type="predicted"/>
<evidence type="ECO:0000313" key="5">
    <source>
        <dbReference type="EMBL" id="QFG68429.1"/>
    </source>
</evidence>
<dbReference type="Pfam" id="PF00532">
    <property type="entry name" value="Peripla_BP_1"/>
    <property type="match status" value="1"/>
</dbReference>
<accession>A0A5J6V3H9</accession>
<evidence type="ECO:0000256" key="3">
    <source>
        <dbReference type="ARBA" id="ARBA00023163"/>
    </source>
</evidence>
<gene>
    <name evidence="5" type="ORF">FY030_06615</name>
</gene>
<dbReference type="InterPro" id="IPR010982">
    <property type="entry name" value="Lambda_DNA-bd_dom_sf"/>
</dbReference>
<keyword evidence="6" id="KW-1185">Reference proteome</keyword>
<dbReference type="Gene3D" id="3.40.50.2300">
    <property type="match status" value="2"/>
</dbReference>
<dbReference type="PROSITE" id="PS50932">
    <property type="entry name" value="HTH_LACI_2"/>
    <property type="match status" value="1"/>
</dbReference>
<dbReference type="CDD" id="cd06267">
    <property type="entry name" value="PBP1_LacI_sugar_binding-like"/>
    <property type="match status" value="1"/>
</dbReference>
<dbReference type="AlphaFoldDB" id="A0A5J6V3H9"/>
<dbReference type="GO" id="GO:0003700">
    <property type="term" value="F:DNA-binding transcription factor activity"/>
    <property type="evidence" value="ECO:0007669"/>
    <property type="project" value="TreeGrafter"/>
</dbReference>
<evidence type="ECO:0000313" key="6">
    <source>
        <dbReference type="Proteomes" id="UP000326546"/>
    </source>
</evidence>
<dbReference type="PANTHER" id="PTHR30146:SF109">
    <property type="entry name" value="HTH-TYPE TRANSCRIPTIONAL REGULATOR GALS"/>
    <property type="match status" value="1"/>
</dbReference>
<dbReference type="InterPro" id="IPR001761">
    <property type="entry name" value="Peripla_BP/Lac1_sug-bd_dom"/>
</dbReference>
<dbReference type="Gene3D" id="1.10.260.40">
    <property type="entry name" value="lambda repressor-like DNA-binding domains"/>
    <property type="match status" value="1"/>
</dbReference>
<dbReference type="SMART" id="SM00354">
    <property type="entry name" value="HTH_LACI"/>
    <property type="match status" value="1"/>
</dbReference>
<keyword evidence="1" id="KW-0805">Transcription regulation</keyword>
<dbReference type="RefSeq" id="WP_158060817.1">
    <property type="nucleotide sequence ID" value="NZ_CP044427.1"/>
</dbReference>
<reference evidence="5 6" key="1">
    <citation type="submission" date="2019-09" db="EMBL/GenBank/DDBJ databases">
        <title>Serinicoccus pratensis sp. nov., isolated from meadow soil.</title>
        <authorList>
            <person name="Zhang W."/>
        </authorList>
    </citation>
    <scope>NUCLEOTIDE SEQUENCE [LARGE SCALE GENOMIC DNA]</scope>
    <source>
        <strain evidence="5 6">W204</strain>
    </source>
</reference>
<dbReference type="SUPFAM" id="SSF47413">
    <property type="entry name" value="lambda repressor-like DNA-binding domains"/>
    <property type="match status" value="1"/>
</dbReference>
<dbReference type="Proteomes" id="UP000326546">
    <property type="component" value="Chromosome"/>
</dbReference>
<dbReference type="PANTHER" id="PTHR30146">
    <property type="entry name" value="LACI-RELATED TRANSCRIPTIONAL REPRESSOR"/>
    <property type="match status" value="1"/>
</dbReference>
<keyword evidence="2" id="KW-0238">DNA-binding</keyword>
<name>A0A5J6V3H9_9MICO</name>
<evidence type="ECO:0000256" key="1">
    <source>
        <dbReference type="ARBA" id="ARBA00023015"/>
    </source>
</evidence>
<protein>
    <submittedName>
        <fullName evidence="5">LacI family transcriptional regulator</fullName>
    </submittedName>
</protein>
<sequence length="338" mass="36546">MSDEDPPTLATLARSLGVHPSTASRALSPDPHVRATVAAATAVRVREAAERMGYLPNRVGASLRTGRSRSLGVLVPHTSEFVVGSIYEGLDTAAVERGYMTFVANTFDDPAVRTARMAHMRQWGVDAILYADARHGIEDLPRFAGTPCIPIVRWGATPHRLHPDDEEGGRLVARHLVDRGYLDAAVITGPEHASTTRDRVAGFLQEYRRLGGHVDDDLVLASTFEVSSGRQAAVSILERRLPAAIVTGHDLIALGVYGIARERGLEIGADLGVVGYNDLELSAHLSVPLTSVSWDFQALGRAIAIETIAWLEGREERVEIPVPRLMARASTCGGEDER</sequence>
<dbReference type="GO" id="GO:0000976">
    <property type="term" value="F:transcription cis-regulatory region binding"/>
    <property type="evidence" value="ECO:0007669"/>
    <property type="project" value="TreeGrafter"/>
</dbReference>
<dbReference type="SUPFAM" id="SSF53822">
    <property type="entry name" value="Periplasmic binding protein-like I"/>
    <property type="match status" value="1"/>
</dbReference>
<dbReference type="InterPro" id="IPR000843">
    <property type="entry name" value="HTH_LacI"/>
</dbReference>
<dbReference type="InterPro" id="IPR028082">
    <property type="entry name" value="Peripla_BP_I"/>
</dbReference>
<feature type="domain" description="HTH lacI-type" evidence="4">
    <location>
        <begin position="7"/>
        <end position="65"/>
    </location>
</feature>
<dbReference type="EMBL" id="CP044427">
    <property type="protein sequence ID" value="QFG68429.1"/>
    <property type="molecule type" value="Genomic_DNA"/>
</dbReference>
<dbReference type="KEGG" id="serw:FY030_06615"/>
<dbReference type="OrthoDB" id="9798934at2"/>